<evidence type="ECO:0000313" key="2">
    <source>
        <dbReference type="EMBL" id="KAG0490067.1"/>
    </source>
</evidence>
<gene>
    <name evidence="2" type="ORF">HPP92_006930</name>
</gene>
<proteinExistence type="predicted"/>
<feature type="compositionally biased region" description="Basic and acidic residues" evidence="1">
    <location>
        <begin position="1"/>
        <end position="11"/>
    </location>
</feature>
<reference evidence="2 3" key="1">
    <citation type="journal article" date="2020" name="Nat. Food">
        <title>A phased Vanilla planifolia genome enables genetic improvement of flavour and production.</title>
        <authorList>
            <person name="Hasing T."/>
            <person name="Tang H."/>
            <person name="Brym M."/>
            <person name="Khazi F."/>
            <person name="Huang T."/>
            <person name="Chambers A.H."/>
        </authorList>
    </citation>
    <scope>NUCLEOTIDE SEQUENCE [LARGE SCALE GENOMIC DNA]</scope>
    <source>
        <tissue evidence="2">Leaf</tissue>
    </source>
</reference>
<accession>A0A835RQC5</accession>
<dbReference type="AlphaFoldDB" id="A0A835RQC5"/>
<sequence length="102" mass="11299">MGNEGILERKIRVGSKKGRSDTKSGGFPFRCSSRAGPERFDILLAQSRMIAEIACSPPYHNSEVPQRGPPSYLSDFLSFLLIGQVRLIFDFPPVSLSGYSDF</sequence>
<organism evidence="2 3">
    <name type="scientific">Vanilla planifolia</name>
    <name type="common">Vanilla</name>
    <dbReference type="NCBI Taxonomy" id="51239"/>
    <lineage>
        <taxon>Eukaryota</taxon>
        <taxon>Viridiplantae</taxon>
        <taxon>Streptophyta</taxon>
        <taxon>Embryophyta</taxon>
        <taxon>Tracheophyta</taxon>
        <taxon>Spermatophyta</taxon>
        <taxon>Magnoliopsida</taxon>
        <taxon>Liliopsida</taxon>
        <taxon>Asparagales</taxon>
        <taxon>Orchidaceae</taxon>
        <taxon>Vanilloideae</taxon>
        <taxon>Vanilleae</taxon>
        <taxon>Vanilla</taxon>
    </lineage>
</organism>
<evidence type="ECO:0000313" key="3">
    <source>
        <dbReference type="Proteomes" id="UP000639772"/>
    </source>
</evidence>
<feature type="region of interest" description="Disordered" evidence="1">
    <location>
        <begin position="1"/>
        <end position="28"/>
    </location>
</feature>
<name>A0A835RQC5_VANPL</name>
<evidence type="ECO:0000256" key="1">
    <source>
        <dbReference type="SAM" id="MobiDB-lite"/>
    </source>
</evidence>
<dbReference type="EMBL" id="JADCNM010000003">
    <property type="protein sequence ID" value="KAG0490067.1"/>
    <property type="molecule type" value="Genomic_DNA"/>
</dbReference>
<protein>
    <submittedName>
        <fullName evidence="2">Uncharacterized protein</fullName>
    </submittedName>
</protein>
<dbReference type="Proteomes" id="UP000639772">
    <property type="component" value="Chromosome 3"/>
</dbReference>
<comment type="caution">
    <text evidence="2">The sequence shown here is derived from an EMBL/GenBank/DDBJ whole genome shotgun (WGS) entry which is preliminary data.</text>
</comment>